<keyword evidence="1" id="KW-0175">Coiled coil</keyword>
<organism evidence="2 3">
    <name type="scientific">Kipferlia bialata</name>
    <dbReference type="NCBI Taxonomy" id="797122"/>
    <lineage>
        <taxon>Eukaryota</taxon>
        <taxon>Metamonada</taxon>
        <taxon>Carpediemonas-like organisms</taxon>
        <taxon>Kipferlia</taxon>
    </lineage>
</organism>
<reference evidence="2 3" key="1">
    <citation type="journal article" date="2018" name="PLoS ONE">
        <title>The draft genome of Kipferlia bialata reveals reductive genome evolution in fornicate parasites.</title>
        <authorList>
            <person name="Tanifuji G."/>
            <person name="Takabayashi S."/>
            <person name="Kume K."/>
            <person name="Takagi M."/>
            <person name="Nakayama T."/>
            <person name="Kamikawa R."/>
            <person name="Inagaki Y."/>
            <person name="Hashimoto T."/>
        </authorList>
    </citation>
    <scope>NUCLEOTIDE SEQUENCE [LARGE SCALE GENOMIC DNA]</scope>
    <source>
        <strain evidence="2">NY0173</strain>
    </source>
</reference>
<evidence type="ECO:0000313" key="2">
    <source>
        <dbReference type="EMBL" id="GIQ87308.1"/>
    </source>
</evidence>
<feature type="non-terminal residue" evidence="2">
    <location>
        <position position="1"/>
    </location>
</feature>
<name>A0A9K3D3S9_9EUKA</name>
<dbReference type="PANTHER" id="PTHR16275">
    <property type="entry name" value="COILED-COIL DOMAIN-CONTAINING PROTEIN 40"/>
    <property type="match status" value="1"/>
</dbReference>
<evidence type="ECO:0000313" key="3">
    <source>
        <dbReference type="Proteomes" id="UP000265618"/>
    </source>
</evidence>
<dbReference type="Gene3D" id="1.10.287.1490">
    <property type="match status" value="2"/>
</dbReference>
<accession>A0A9K3D3S9</accession>
<evidence type="ECO:0000256" key="1">
    <source>
        <dbReference type="SAM" id="Coils"/>
    </source>
</evidence>
<dbReference type="AlphaFoldDB" id="A0A9K3D3S9"/>
<proteinExistence type="predicted"/>
<dbReference type="Proteomes" id="UP000265618">
    <property type="component" value="Unassembled WGS sequence"/>
</dbReference>
<comment type="caution">
    <text evidence="2">The sequence shown here is derived from an EMBL/GenBank/DDBJ whole genome shotgun (WGS) entry which is preliminary data.</text>
</comment>
<dbReference type="OrthoDB" id="188741at2759"/>
<keyword evidence="3" id="KW-1185">Reference proteome</keyword>
<feature type="coiled-coil region" evidence="1">
    <location>
        <begin position="290"/>
        <end position="426"/>
    </location>
</feature>
<feature type="coiled-coil region" evidence="1">
    <location>
        <begin position="206"/>
        <end position="233"/>
    </location>
</feature>
<feature type="coiled-coil region" evidence="1">
    <location>
        <begin position="122"/>
        <end position="156"/>
    </location>
</feature>
<dbReference type="GO" id="GO:0005737">
    <property type="term" value="C:cytoplasm"/>
    <property type="evidence" value="ECO:0007669"/>
    <property type="project" value="TreeGrafter"/>
</dbReference>
<dbReference type="GO" id="GO:0035082">
    <property type="term" value="P:axoneme assembly"/>
    <property type="evidence" value="ECO:0007669"/>
    <property type="project" value="InterPro"/>
</dbReference>
<gene>
    <name evidence="2" type="ORF">KIPB_009319</name>
</gene>
<feature type="coiled-coil region" evidence="1">
    <location>
        <begin position="3"/>
        <end position="30"/>
    </location>
</feature>
<dbReference type="EMBL" id="BDIP01003125">
    <property type="protein sequence ID" value="GIQ87308.1"/>
    <property type="molecule type" value="Genomic_DNA"/>
</dbReference>
<dbReference type="PANTHER" id="PTHR16275:SF8">
    <property type="entry name" value="COILED-COIL DOMAIN-CONTAINING PROTEIN 40"/>
    <property type="match status" value="1"/>
</dbReference>
<protein>
    <submittedName>
        <fullName evidence="2">Uncharacterized protein</fullName>
    </submittedName>
</protein>
<dbReference type="InterPro" id="IPR037386">
    <property type="entry name" value="CCDC40"/>
</dbReference>
<sequence length="440" mass="49396">MELGEAQGILDEASAQIQSIEQDGEQLGKQWQVGLRGLARRNEHLTETQTALTALEDELVTRRASLKGAENDILKSQEELAQVAEGTRVAESEKNHLASRLSQIHEETDRVQQRLNAAHTAVQRIAAEVDAVKEAKKGTEREIDRTEVQIQGVTQQAHLASERAKGIASETEGNRRITSAASKGLTSLQEQVTATDTTVRLTLNQVERAQLDILSAKELMNGLQANMDEMDAEVKAKGAVVERYETQIRRNSDMVEKRASDIARFMAKLDEYKQSASAGTEDTGPLEATLHNLSKEIQSMRKDSRALEDRWLARQGDLVSLLAKVDLMKKSVRQKTRQKEVLEDRLRVIEEQIQKRQKDIAQLKRDQDQAHAQLQRLNLDISRGNDERQAVEKDNLRLQSEFVAQLAVLEEKAKGLEAAAVESRNNRQAILNEILEIEKQ</sequence>
<dbReference type="SUPFAM" id="SSF57997">
    <property type="entry name" value="Tropomyosin"/>
    <property type="match status" value="1"/>
</dbReference>